<dbReference type="GO" id="GO:0022857">
    <property type="term" value="F:transmembrane transporter activity"/>
    <property type="evidence" value="ECO:0007669"/>
    <property type="project" value="InterPro"/>
</dbReference>
<comment type="caution">
    <text evidence="8">The sequence shown here is derived from an EMBL/GenBank/DDBJ whole genome shotgun (WGS) entry which is preliminary data.</text>
</comment>
<gene>
    <name evidence="8" type="ORF">NC797_04790</name>
</gene>
<dbReference type="PROSITE" id="PS50850">
    <property type="entry name" value="MFS"/>
    <property type="match status" value="1"/>
</dbReference>
<keyword evidence="9" id="KW-1185">Reference proteome</keyword>
<feature type="transmembrane region" description="Helical" evidence="6">
    <location>
        <begin position="45"/>
        <end position="67"/>
    </location>
</feature>
<evidence type="ECO:0000313" key="8">
    <source>
        <dbReference type="EMBL" id="MDC3423826.1"/>
    </source>
</evidence>
<reference evidence="8" key="1">
    <citation type="submission" date="2022-06" db="EMBL/GenBank/DDBJ databases">
        <title>Aquibacillus sp. a new bacterium isolated from soil saline samples.</title>
        <authorList>
            <person name="Galisteo C."/>
            <person name="De La Haba R."/>
            <person name="Sanchez-Porro C."/>
            <person name="Ventosa A."/>
        </authorList>
    </citation>
    <scope>NUCLEOTIDE SEQUENCE</scope>
    <source>
        <strain evidence="8">3ASR75-11</strain>
    </source>
</reference>
<evidence type="ECO:0000256" key="3">
    <source>
        <dbReference type="ARBA" id="ARBA00022692"/>
    </source>
</evidence>
<feature type="transmembrane region" description="Helical" evidence="6">
    <location>
        <begin position="317"/>
        <end position="339"/>
    </location>
</feature>
<dbReference type="InterPro" id="IPR036259">
    <property type="entry name" value="MFS_trans_sf"/>
</dbReference>
<keyword evidence="3 6" id="KW-0812">Transmembrane</keyword>
<feature type="transmembrane region" description="Helical" evidence="6">
    <location>
        <begin position="74"/>
        <end position="94"/>
    </location>
</feature>
<dbReference type="InterPro" id="IPR020846">
    <property type="entry name" value="MFS_dom"/>
</dbReference>
<dbReference type="InterPro" id="IPR011701">
    <property type="entry name" value="MFS"/>
</dbReference>
<sequence length="414" mass="44730">MVKQKNRWLIALSAIAIHLSIGSVYAYSVFKQPFSDTYGWSSTDVAFSFTIAIFFLGLSTAIFGRFVEKRGPRVSAFVAALLFSGGLIGAGFALSIGSLYGFYITYGAIGGIGLGIGYISPVSTLVKWFPDRRGLATGMAVFGFGAGALIAGPLAERLMNTLGIPATFYILGVSYLVLMSLGASYIVRPPEGWVPESMKDGKSDGQAKVKQDLSQMTASEAVKTGRFWMLWWMMLINISAGIMLISVASPMAQEKVGMTAIAAATMVGIMGLFNGGGRIGWATVSDYIGRSNVYVIFFVVQLVFFLLLPYITNGLLFQIVIFTILTIYGGGFASLPAFIGDLFGTKQLGAIHGYLLTAWSTAGILGPMVVAYIRETTESYNVTFYIFSFLIVTALIVSLIMRSGIKKQRRQQTE</sequence>
<dbReference type="InterPro" id="IPR050327">
    <property type="entry name" value="Proton-linked_MCT"/>
</dbReference>
<dbReference type="PANTHER" id="PTHR11360">
    <property type="entry name" value="MONOCARBOXYLATE TRANSPORTER"/>
    <property type="match status" value="1"/>
</dbReference>
<dbReference type="SUPFAM" id="SSF103473">
    <property type="entry name" value="MFS general substrate transporter"/>
    <property type="match status" value="1"/>
</dbReference>
<dbReference type="AlphaFoldDB" id="A0A9X3WTW5"/>
<keyword evidence="4 6" id="KW-1133">Transmembrane helix</keyword>
<feature type="transmembrane region" description="Helical" evidence="6">
    <location>
        <begin position="134"/>
        <end position="154"/>
    </location>
</feature>
<dbReference type="CDD" id="cd17353">
    <property type="entry name" value="MFS_OFA_like"/>
    <property type="match status" value="1"/>
</dbReference>
<feature type="transmembrane region" description="Helical" evidence="6">
    <location>
        <begin position="100"/>
        <end position="122"/>
    </location>
</feature>
<evidence type="ECO:0000256" key="6">
    <source>
        <dbReference type="SAM" id="Phobius"/>
    </source>
</evidence>
<keyword evidence="2" id="KW-0813">Transport</keyword>
<dbReference type="PANTHER" id="PTHR11360:SF317">
    <property type="entry name" value="MAJOR FACILITATOR SUPERFAMILY (MFS) PROFILE DOMAIN-CONTAINING PROTEIN-RELATED"/>
    <property type="match status" value="1"/>
</dbReference>
<organism evidence="8 9">
    <name type="scientific">Terrihalobacillus insolitus</name>
    <dbReference type="NCBI Taxonomy" id="2950438"/>
    <lineage>
        <taxon>Bacteria</taxon>
        <taxon>Bacillati</taxon>
        <taxon>Bacillota</taxon>
        <taxon>Bacilli</taxon>
        <taxon>Bacillales</taxon>
        <taxon>Bacillaceae</taxon>
        <taxon>Terrihalobacillus</taxon>
    </lineage>
</organism>
<evidence type="ECO:0000313" key="9">
    <source>
        <dbReference type="Proteomes" id="UP001145050"/>
    </source>
</evidence>
<dbReference type="Pfam" id="PF07690">
    <property type="entry name" value="MFS_1"/>
    <property type="match status" value="1"/>
</dbReference>
<evidence type="ECO:0000256" key="4">
    <source>
        <dbReference type="ARBA" id="ARBA00022989"/>
    </source>
</evidence>
<proteinExistence type="predicted"/>
<evidence type="ECO:0000259" key="7">
    <source>
        <dbReference type="PROSITE" id="PS50850"/>
    </source>
</evidence>
<dbReference type="EMBL" id="JAMQKB010000002">
    <property type="protein sequence ID" value="MDC3423826.1"/>
    <property type="molecule type" value="Genomic_DNA"/>
</dbReference>
<dbReference type="GO" id="GO:0005886">
    <property type="term" value="C:plasma membrane"/>
    <property type="evidence" value="ECO:0007669"/>
    <property type="project" value="UniProtKB-SubCell"/>
</dbReference>
<feature type="transmembrane region" description="Helical" evidence="6">
    <location>
        <begin position="260"/>
        <end position="281"/>
    </location>
</feature>
<evidence type="ECO:0000256" key="5">
    <source>
        <dbReference type="ARBA" id="ARBA00023136"/>
    </source>
</evidence>
<evidence type="ECO:0000256" key="2">
    <source>
        <dbReference type="ARBA" id="ARBA00022448"/>
    </source>
</evidence>
<dbReference type="RefSeq" id="WP_272435615.1">
    <property type="nucleotide sequence ID" value="NZ_JAMQKB010000002.1"/>
</dbReference>
<feature type="transmembrane region" description="Helical" evidence="6">
    <location>
        <begin position="379"/>
        <end position="401"/>
    </location>
</feature>
<evidence type="ECO:0000256" key="1">
    <source>
        <dbReference type="ARBA" id="ARBA00004651"/>
    </source>
</evidence>
<comment type="subcellular location">
    <subcellularLocation>
        <location evidence="1">Cell membrane</location>
        <topology evidence="1">Multi-pass membrane protein</topology>
    </subcellularLocation>
</comment>
<feature type="transmembrane region" description="Helical" evidence="6">
    <location>
        <begin position="351"/>
        <end position="373"/>
    </location>
</feature>
<feature type="transmembrane region" description="Helical" evidence="6">
    <location>
        <begin position="293"/>
        <end position="311"/>
    </location>
</feature>
<accession>A0A9X3WTW5</accession>
<feature type="transmembrane region" description="Helical" evidence="6">
    <location>
        <begin position="166"/>
        <end position="187"/>
    </location>
</feature>
<protein>
    <submittedName>
        <fullName evidence="8">OFA family MFS transporter</fullName>
    </submittedName>
</protein>
<dbReference type="Gene3D" id="1.20.1250.20">
    <property type="entry name" value="MFS general substrate transporter like domains"/>
    <property type="match status" value="2"/>
</dbReference>
<feature type="domain" description="Major facilitator superfamily (MFS) profile" evidence="7">
    <location>
        <begin position="6"/>
        <end position="406"/>
    </location>
</feature>
<keyword evidence="5 6" id="KW-0472">Membrane</keyword>
<name>A0A9X3WTW5_9BACI</name>
<dbReference type="Proteomes" id="UP001145050">
    <property type="component" value="Unassembled WGS sequence"/>
</dbReference>
<feature type="transmembrane region" description="Helical" evidence="6">
    <location>
        <begin position="229"/>
        <end position="248"/>
    </location>
</feature>